<dbReference type="Proteomes" id="UP000593567">
    <property type="component" value="Unassembled WGS sequence"/>
</dbReference>
<evidence type="ECO:0000313" key="2">
    <source>
        <dbReference type="Proteomes" id="UP000593567"/>
    </source>
</evidence>
<evidence type="ECO:0000313" key="1">
    <source>
        <dbReference type="EMBL" id="KAF6034716.1"/>
    </source>
</evidence>
<protein>
    <submittedName>
        <fullName evidence="1">Uncharacterized protein</fullName>
    </submittedName>
</protein>
<dbReference type="EMBL" id="VXIV02001013">
    <property type="protein sequence ID" value="KAF6034716.1"/>
    <property type="molecule type" value="Genomic_DNA"/>
</dbReference>
<reference evidence="1" key="1">
    <citation type="submission" date="2020-06" db="EMBL/GenBank/DDBJ databases">
        <title>Draft genome of Bugula neritina, a colonial animal packing powerful symbionts and potential medicines.</title>
        <authorList>
            <person name="Rayko M."/>
        </authorList>
    </citation>
    <scope>NUCLEOTIDE SEQUENCE [LARGE SCALE GENOMIC DNA]</scope>
    <source>
        <strain evidence="1">Kwan_BN1</strain>
    </source>
</reference>
<sequence length="102" mass="12066">MRNKKLLIVPDIDLLRMMYFMNYGMGKQWLQSNTNSNTNSNNLIIITTKHWRTLLVKWLVSICPRTIIKGRYSTLICCCSDMINRLLKLMEFTKLPSMCKFL</sequence>
<keyword evidence="2" id="KW-1185">Reference proteome</keyword>
<proteinExistence type="predicted"/>
<comment type="caution">
    <text evidence="1">The sequence shown here is derived from an EMBL/GenBank/DDBJ whole genome shotgun (WGS) entry which is preliminary data.</text>
</comment>
<gene>
    <name evidence="1" type="ORF">EB796_006975</name>
</gene>
<dbReference type="AlphaFoldDB" id="A0A7J7KAX3"/>
<name>A0A7J7KAX3_BUGNE</name>
<organism evidence="1 2">
    <name type="scientific">Bugula neritina</name>
    <name type="common">Brown bryozoan</name>
    <name type="synonym">Sertularia neritina</name>
    <dbReference type="NCBI Taxonomy" id="10212"/>
    <lineage>
        <taxon>Eukaryota</taxon>
        <taxon>Metazoa</taxon>
        <taxon>Spiralia</taxon>
        <taxon>Lophotrochozoa</taxon>
        <taxon>Bryozoa</taxon>
        <taxon>Gymnolaemata</taxon>
        <taxon>Cheilostomatida</taxon>
        <taxon>Flustrina</taxon>
        <taxon>Buguloidea</taxon>
        <taxon>Bugulidae</taxon>
        <taxon>Bugula</taxon>
    </lineage>
</organism>
<accession>A0A7J7KAX3</accession>